<feature type="compositionally biased region" description="Acidic residues" evidence="2">
    <location>
        <begin position="460"/>
        <end position="489"/>
    </location>
</feature>
<keyword evidence="5" id="KW-1185">Reference proteome</keyword>
<comment type="caution">
    <text evidence="4">The sequence shown here is derived from an EMBL/GenBank/DDBJ whole genome shotgun (WGS) entry which is preliminary data.</text>
</comment>
<reference evidence="4 5" key="1">
    <citation type="submission" date="2023-03" db="EMBL/GenBank/DDBJ databases">
        <title>Genome sequence of Lichtheimia ornata CBS 291.66.</title>
        <authorList>
            <person name="Mohabir J.T."/>
            <person name="Shea T.P."/>
            <person name="Kurbessoian T."/>
            <person name="Berby B."/>
            <person name="Fontaine J."/>
            <person name="Livny J."/>
            <person name="Gnirke A."/>
            <person name="Stajich J.E."/>
            <person name="Cuomo C.A."/>
        </authorList>
    </citation>
    <scope>NUCLEOTIDE SEQUENCE [LARGE SCALE GENOMIC DNA]</scope>
    <source>
        <strain evidence="4">CBS 291.66</strain>
    </source>
</reference>
<dbReference type="SMART" id="SM01287">
    <property type="entry name" value="Rtt106"/>
    <property type="match status" value="1"/>
</dbReference>
<feature type="compositionally biased region" description="Acidic residues" evidence="2">
    <location>
        <begin position="357"/>
        <end position="385"/>
    </location>
</feature>
<dbReference type="Proteomes" id="UP001234581">
    <property type="component" value="Unassembled WGS sequence"/>
</dbReference>
<dbReference type="AlphaFoldDB" id="A0AAD7UU21"/>
<feature type="compositionally biased region" description="Basic and acidic residues" evidence="2">
    <location>
        <begin position="507"/>
        <end position="519"/>
    </location>
</feature>
<name>A0AAD7UU21_9FUNG</name>
<dbReference type="InterPro" id="IPR011993">
    <property type="entry name" value="PH-like_dom_sf"/>
</dbReference>
<protein>
    <recommendedName>
        <fullName evidence="3">Histone chaperone RTT106/FACT complex subunit SPT16-like middle domain-containing protein</fullName>
    </recommendedName>
</protein>
<sequence length="526" mass="58396">MFSNTMMPWLSEIEDLELRSAVEELTRTTPDSIPVIQRLIAYYAEKLSTVHGERERKRPKIDHTVVDLQDAVTISDISVQLPARKKYTLVLSSKILVLRNPKTEENDFSYTLDDMQLIACVPSPGAAKGDTFALFSKNAGIDPVVFNIPNKTPNPLVVKRAGDQADEILNESDQKRDRLLSLLSVQGQIPTSRPSQKAFRTTIESSKTGKPVVGMMEEDGNTIRCHANTYLKAKEGCLYFLPEGILYGFKKPTIFFPLNSISSTFFCNIMQHTFNLVLVLKENHSPLGSSISDKTIEFSLIEQSEYTGIDSYIQTCGINDSSMSEEKMAPVSKRASSTTAAAVAGTAVATASASTYNDDEDDEENDLDFTPSDEEDDPLEYDSEAGDSSGDEAQQNALIGEDQEQSDAEAIEDKEEADEEDLEKESAGEEEEEDDTFEQEEDAADASDEEERDITRTDNETDDQDLIAEEEDEVDMADEGEEDEEEDDAKSESLGSSSDQDIDEDMHDASIPDDRKEEKDELDDSD</sequence>
<evidence type="ECO:0000313" key="5">
    <source>
        <dbReference type="Proteomes" id="UP001234581"/>
    </source>
</evidence>
<feature type="domain" description="Histone chaperone RTT106/FACT complex subunit SPT16-like middle" evidence="3">
    <location>
        <begin position="224"/>
        <end position="323"/>
    </location>
</feature>
<dbReference type="Gene3D" id="2.30.29.30">
    <property type="entry name" value="Pleckstrin-homology domain (PH domain)/Phosphotyrosine-binding domain (PTB)"/>
    <property type="match status" value="1"/>
</dbReference>
<comment type="similarity">
    <text evidence="1">Belongs to the RTT106 family.</text>
</comment>
<dbReference type="InterPro" id="IPR013719">
    <property type="entry name" value="RTT106/SPT16-like_middle_dom"/>
</dbReference>
<accession>A0AAD7UU21</accession>
<dbReference type="RefSeq" id="XP_058337638.1">
    <property type="nucleotide sequence ID" value="XM_058491570.1"/>
</dbReference>
<feature type="compositionally biased region" description="Acidic residues" evidence="2">
    <location>
        <begin position="401"/>
        <end position="452"/>
    </location>
</feature>
<evidence type="ECO:0000313" key="4">
    <source>
        <dbReference type="EMBL" id="KAJ8652724.1"/>
    </source>
</evidence>
<feature type="region of interest" description="Disordered" evidence="2">
    <location>
        <begin position="351"/>
        <end position="526"/>
    </location>
</feature>
<dbReference type="GeneID" id="83219006"/>
<dbReference type="PANTHER" id="PTHR45849:SF3">
    <property type="entry name" value="HISTONE CHAPERONE RTT106"/>
    <property type="match status" value="1"/>
</dbReference>
<dbReference type="PANTHER" id="PTHR45849">
    <property type="entry name" value="FACT COMPLEX SUBUNIT SSRP1"/>
    <property type="match status" value="1"/>
</dbReference>
<dbReference type="InterPro" id="IPR050454">
    <property type="entry name" value="RTT106/SSRP1_HistChap/FACT"/>
</dbReference>
<dbReference type="GO" id="GO:0031491">
    <property type="term" value="F:nucleosome binding"/>
    <property type="evidence" value="ECO:0007669"/>
    <property type="project" value="TreeGrafter"/>
</dbReference>
<gene>
    <name evidence="4" type="ORF">O0I10_011606</name>
</gene>
<proteinExistence type="inferred from homology"/>
<dbReference type="SUPFAM" id="SSF50729">
    <property type="entry name" value="PH domain-like"/>
    <property type="match status" value="1"/>
</dbReference>
<dbReference type="GO" id="GO:0042393">
    <property type="term" value="F:histone binding"/>
    <property type="evidence" value="ECO:0007669"/>
    <property type="project" value="TreeGrafter"/>
</dbReference>
<evidence type="ECO:0000256" key="1">
    <source>
        <dbReference type="ARBA" id="ARBA00006159"/>
    </source>
</evidence>
<evidence type="ECO:0000256" key="2">
    <source>
        <dbReference type="SAM" id="MobiDB-lite"/>
    </source>
</evidence>
<organism evidence="4 5">
    <name type="scientific">Lichtheimia ornata</name>
    <dbReference type="NCBI Taxonomy" id="688661"/>
    <lineage>
        <taxon>Eukaryota</taxon>
        <taxon>Fungi</taxon>
        <taxon>Fungi incertae sedis</taxon>
        <taxon>Mucoromycota</taxon>
        <taxon>Mucoromycotina</taxon>
        <taxon>Mucoromycetes</taxon>
        <taxon>Mucorales</taxon>
        <taxon>Lichtheimiaceae</taxon>
        <taxon>Lichtheimia</taxon>
    </lineage>
</organism>
<evidence type="ECO:0000259" key="3">
    <source>
        <dbReference type="SMART" id="SM01287"/>
    </source>
</evidence>
<dbReference type="EMBL" id="JARTCD010000095">
    <property type="protein sequence ID" value="KAJ8652724.1"/>
    <property type="molecule type" value="Genomic_DNA"/>
</dbReference>
<dbReference type="Pfam" id="PF08512">
    <property type="entry name" value="Rttp106-like_middle"/>
    <property type="match status" value="1"/>
</dbReference>